<dbReference type="Proteomes" id="UP000695022">
    <property type="component" value="Unplaced"/>
</dbReference>
<accession>A0ABM1E9K9</accession>
<evidence type="ECO:0000256" key="2">
    <source>
        <dbReference type="ARBA" id="ARBA00022737"/>
    </source>
</evidence>
<feature type="region of interest" description="Disordered" evidence="3">
    <location>
        <begin position="174"/>
        <end position="203"/>
    </location>
</feature>
<dbReference type="GeneID" id="106810120"/>
<keyword evidence="4" id="KW-1185">Reference proteome</keyword>
<organism evidence="4 5">
    <name type="scientific">Priapulus caudatus</name>
    <name type="common">Priapulid worm</name>
    <dbReference type="NCBI Taxonomy" id="37621"/>
    <lineage>
        <taxon>Eukaryota</taxon>
        <taxon>Metazoa</taxon>
        <taxon>Ecdysozoa</taxon>
        <taxon>Scalidophora</taxon>
        <taxon>Priapulida</taxon>
        <taxon>Priapulimorpha</taxon>
        <taxon>Priapulimorphida</taxon>
        <taxon>Priapulidae</taxon>
        <taxon>Priapulus</taxon>
    </lineage>
</organism>
<proteinExistence type="predicted"/>
<dbReference type="Gene3D" id="2.120.10.80">
    <property type="entry name" value="Kelch-type beta propeller"/>
    <property type="match status" value="3"/>
</dbReference>
<evidence type="ECO:0000256" key="3">
    <source>
        <dbReference type="SAM" id="MobiDB-lite"/>
    </source>
</evidence>
<evidence type="ECO:0000313" key="5">
    <source>
        <dbReference type="RefSeq" id="XP_014668880.1"/>
    </source>
</evidence>
<protein>
    <submittedName>
        <fullName evidence="5">Kelch domain-containing protein 1-like</fullName>
    </submittedName>
</protein>
<name>A0ABM1E9K9_PRICU</name>
<dbReference type="InterPro" id="IPR015915">
    <property type="entry name" value="Kelch-typ_b-propeller"/>
</dbReference>
<dbReference type="PANTHER" id="PTHR46093:SF18">
    <property type="entry name" value="FIBRONECTIN TYPE-III DOMAIN-CONTAINING PROTEIN"/>
    <property type="match status" value="1"/>
</dbReference>
<gene>
    <name evidence="5" type="primary">LOC106810120</name>
</gene>
<evidence type="ECO:0000313" key="4">
    <source>
        <dbReference type="Proteomes" id="UP000695022"/>
    </source>
</evidence>
<reference evidence="5" key="1">
    <citation type="submission" date="2025-08" db="UniProtKB">
        <authorList>
            <consortium name="RefSeq"/>
        </authorList>
    </citation>
    <scope>IDENTIFICATION</scope>
</reference>
<keyword evidence="2" id="KW-0677">Repeat</keyword>
<keyword evidence="1" id="KW-0880">Kelch repeat</keyword>
<feature type="compositionally biased region" description="Acidic residues" evidence="3">
    <location>
        <begin position="184"/>
        <end position="201"/>
    </location>
</feature>
<sequence>MPILSSELSTITAVIPNVAPIANNINVTWIQNESSQKLRGRHSHASTTVCEKLYTFGGVVKEGDYDEQESAELHVFEKGSGKWEIVAVDGTSKPPPRTACAIAAVGKKLYVFGGMNHFKGWLNDLHVFDIETSEWKQIIAGGERPSARDKVTAATIGNKIYFFGGFGPKRSVLPSSSLGSANNGDDDDGFEDVDNEEDESEGPMAEFGWFNDLVTFDTEKSQWEAVHCSNDGMPTPRAGHSMCAIANLLVIFGGRDPLARRNDIHILDTDTMSWVVPVHPMGRLPAPRSFHTGTAVGRRMVVLGGRSTDNQHYNDLHIFDIDTRQWLQPTVSGTVPVPRGMHTATACGEYLVVFGGASDLDHESQQCMTYHSETFLINTGDLLKGGAITKT</sequence>
<dbReference type="PANTHER" id="PTHR46093">
    <property type="entry name" value="ACYL-COA-BINDING DOMAIN-CONTAINING PROTEIN 5"/>
    <property type="match status" value="1"/>
</dbReference>
<dbReference type="Pfam" id="PF24681">
    <property type="entry name" value="Kelch_KLHDC2_KLHL20_DRC7"/>
    <property type="match status" value="2"/>
</dbReference>
<dbReference type="SUPFAM" id="SSF117281">
    <property type="entry name" value="Kelch motif"/>
    <property type="match status" value="2"/>
</dbReference>
<evidence type="ECO:0000256" key="1">
    <source>
        <dbReference type="ARBA" id="ARBA00022441"/>
    </source>
</evidence>
<dbReference type="RefSeq" id="XP_014668880.1">
    <property type="nucleotide sequence ID" value="XM_014813394.1"/>
</dbReference>